<protein>
    <recommendedName>
        <fullName evidence="2">HMA domain-containing protein</fullName>
    </recommendedName>
</protein>
<feature type="domain" description="HMA" evidence="2">
    <location>
        <begin position="2"/>
        <end position="68"/>
    </location>
</feature>
<dbReference type="EMBL" id="CADCVA010000122">
    <property type="protein sequence ID" value="CAA9413181.1"/>
    <property type="molecule type" value="Genomic_DNA"/>
</dbReference>
<sequence length="78" mass="8219">MPDVTFLVSDFAGAEESEKLERALTRLEFVDLVNVDAEKGLIAVSYEGGEAELGRIESAIEEAGHTAEPSPGADPDVG</sequence>
<dbReference type="SUPFAM" id="SSF55008">
    <property type="entry name" value="HMA, heavy metal-associated domain"/>
    <property type="match status" value="1"/>
</dbReference>
<evidence type="ECO:0000313" key="3">
    <source>
        <dbReference type="EMBL" id="CAA9413181.1"/>
    </source>
</evidence>
<reference evidence="3" key="1">
    <citation type="submission" date="2020-02" db="EMBL/GenBank/DDBJ databases">
        <authorList>
            <person name="Meier V. D."/>
        </authorList>
    </citation>
    <scope>NUCLEOTIDE SEQUENCE</scope>
    <source>
        <strain evidence="3">AVDCRST_MAG82</strain>
    </source>
</reference>
<organism evidence="3">
    <name type="scientific">uncultured Rubrobacteraceae bacterium</name>
    <dbReference type="NCBI Taxonomy" id="349277"/>
    <lineage>
        <taxon>Bacteria</taxon>
        <taxon>Bacillati</taxon>
        <taxon>Actinomycetota</taxon>
        <taxon>Rubrobacteria</taxon>
        <taxon>Rubrobacterales</taxon>
        <taxon>Rubrobacteraceae</taxon>
        <taxon>environmental samples</taxon>
    </lineage>
</organism>
<gene>
    <name evidence="3" type="ORF">AVDCRST_MAG82-923</name>
</gene>
<evidence type="ECO:0000256" key="1">
    <source>
        <dbReference type="SAM" id="MobiDB-lite"/>
    </source>
</evidence>
<name>A0A6J4PDZ0_9ACTN</name>
<dbReference type="GO" id="GO:0046872">
    <property type="term" value="F:metal ion binding"/>
    <property type="evidence" value="ECO:0007669"/>
    <property type="project" value="InterPro"/>
</dbReference>
<feature type="region of interest" description="Disordered" evidence="1">
    <location>
        <begin position="59"/>
        <end position="78"/>
    </location>
</feature>
<proteinExistence type="predicted"/>
<dbReference type="Gene3D" id="3.30.70.100">
    <property type="match status" value="1"/>
</dbReference>
<dbReference type="Pfam" id="PF00403">
    <property type="entry name" value="HMA"/>
    <property type="match status" value="1"/>
</dbReference>
<dbReference type="AlphaFoldDB" id="A0A6J4PDZ0"/>
<dbReference type="InterPro" id="IPR036163">
    <property type="entry name" value="HMA_dom_sf"/>
</dbReference>
<dbReference type="InterPro" id="IPR006121">
    <property type="entry name" value="HMA_dom"/>
</dbReference>
<dbReference type="PROSITE" id="PS50846">
    <property type="entry name" value="HMA_2"/>
    <property type="match status" value="1"/>
</dbReference>
<evidence type="ECO:0000259" key="2">
    <source>
        <dbReference type="PROSITE" id="PS50846"/>
    </source>
</evidence>
<accession>A0A6J4PDZ0</accession>